<evidence type="ECO:0000313" key="1">
    <source>
        <dbReference type="EMBL" id="AGN30234.1"/>
    </source>
</evidence>
<name>R9TFI1_9CAUD</name>
<reference evidence="1 2" key="1">
    <citation type="journal article" date="2014" name="Genome Biol. Evol.">
        <title>Composite Conserved Promoter-Terminator Motifs (PeSLs) that Mediate Modular Shuffling in the Diverse T4-Like Myoviruses.</title>
        <authorList>
            <person name="Comeau A.M."/>
            <person name="Arbiol C."/>
            <person name="Krisch H.M."/>
        </authorList>
    </citation>
    <scope>NUCLEOTIDE SEQUENCE [LARGE SCALE GENOMIC DNA]</scope>
</reference>
<evidence type="ECO:0000313" key="2">
    <source>
        <dbReference type="Proteomes" id="UP000201461"/>
    </source>
</evidence>
<accession>R9TFI1</accession>
<gene>
    <name evidence="1" type="ORF">VPFG_00235</name>
</gene>
<sequence length="173" mass="19608">MTLEERLALLEQELSTTPPAQILAELKSYEPKGSLVDDFILETLIPTLAKSKAHELLADERMVTDMEVYTCNEINNFVIDALEIDDYDEAQAVRFYLQDQSKAFVESVVSDAESVVGFTPSDYALSELQVSLDNCRYQGAFIHVMVMNDYGYKDETKFPSARTAWLKFILENA</sequence>
<organism evidence="1 2">
    <name type="scientific">Vibrio phage nt-1</name>
    <dbReference type="NCBI Taxonomy" id="115992"/>
    <lineage>
        <taxon>Viruses</taxon>
        <taxon>Duplodnaviria</taxon>
        <taxon>Heunggongvirae</taxon>
        <taxon>Uroviricota</taxon>
        <taxon>Caudoviricetes</taxon>
        <taxon>Pantevenvirales</taxon>
        <taxon>Straboviridae</taxon>
        <taxon>Mylasvirus</taxon>
        <taxon>Mylasvirus persius</taxon>
    </lineage>
</organism>
<keyword evidence="2" id="KW-1185">Reference proteome</keyword>
<proteinExistence type="predicted"/>
<dbReference type="Proteomes" id="UP000201461">
    <property type="component" value="Segment"/>
</dbReference>
<dbReference type="EMBL" id="HQ317393">
    <property type="protein sequence ID" value="AGN30234.1"/>
    <property type="molecule type" value="Genomic_DNA"/>
</dbReference>
<protein>
    <submittedName>
        <fullName evidence="1">Uncharacterized protein</fullName>
    </submittedName>
</protein>
<dbReference type="GeneID" id="15926688"/>
<dbReference type="RefSeq" id="YP_008125383.1">
    <property type="nucleotide sequence ID" value="NC_021529.2"/>
</dbReference>
<dbReference type="KEGG" id="vg:15926688"/>